<organism evidence="2 3">
    <name type="scientific">Anaerovirgula multivorans</name>
    <dbReference type="NCBI Taxonomy" id="312168"/>
    <lineage>
        <taxon>Bacteria</taxon>
        <taxon>Bacillati</taxon>
        <taxon>Bacillota</taxon>
        <taxon>Clostridia</taxon>
        <taxon>Peptostreptococcales</taxon>
        <taxon>Natronincolaceae</taxon>
        <taxon>Anaerovirgula</taxon>
    </lineage>
</organism>
<gene>
    <name evidence="2" type="ORF">SAMN05446037_1006241</name>
</gene>
<accession>A0A239CYV4</accession>
<sequence>MAKIVDLNKTIYELHKSNPDIIEIMKKIGFEDVAKPGMINTAGRFMTISKGAKMKGVDINKIKEVFIEHGYQIIE</sequence>
<dbReference type="EMBL" id="FZOJ01000006">
    <property type="protein sequence ID" value="SNS25405.1"/>
    <property type="molecule type" value="Genomic_DNA"/>
</dbReference>
<dbReference type="Pfam" id="PF08984">
    <property type="entry name" value="DUF1858"/>
    <property type="match status" value="1"/>
</dbReference>
<proteinExistence type="predicted"/>
<dbReference type="Gene3D" id="1.10.3910.10">
    <property type="entry name" value="SP0561-like"/>
    <property type="match status" value="1"/>
</dbReference>
<dbReference type="OrthoDB" id="9769774at2"/>
<evidence type="ECO:0000259" key="1">
    <source>
        <dbReference type="Pfam" id="PF08984"/>
    </source>
</evidence>
<dbReference type="SUPFAM" id="SSF140683">
    <property type="entry name" value="SP0561-like"/>
    <property type="match status" value="1"/>
</dbReference>
<keyword evidence="3" id="KW-1185">Reference proteome</keyword>
<reference evidence="3" key="1">
    <citation type="submission" date="2017-06" db="EMBL/GenBank/DDBJ databases">
        <authorList>
            <person name="Varghese N."/>
            <person name="Submissions S."/>
        </authorList>
    </citation>
    <scope>NUCLEOTIDE SEQUENCE [LARGE SCALE GENOMIC DNA]</scope>
    <source>
        <strain evidence="3">SCA</strain>
    </source>
</reference>
<dbReference type="Proteomes" id="UP000198304">
    <property type="component" value="Unassembled WGS sequence"/>
</dbReference>
<dbReference type="InterPro" id="IPR015077">
    <property type="entry name" value="DUF1858"/>
</dbReference>
<feature type="domain" description="DUF1858" evidence="1">
    <location>
        <begin position="6"/>
        <end position="62"/>
    </location>
</feature>
<dbReference type="AlphaFoldDB" id="A0A239CYV4"/>
<protein>
    <recommendedName>
        <fullName evidence="1">DUF1858 domain-containing protein</fullName>
    </recommendedName>
</protein>
<evidence type="ECO:0000313" key="3">
    <source>
        <dbReference type="Proteomes" id="UP000198304"/>
    </source>
</evidence>
<name>A0A239CYV4_9FIRM</name>
<dbReference type="RefSeq" id="WP_089282473.1">
    <property type="nucleotide sequence ID" value="NZ_FZOJ01000006.1"/>
</dbReference>
<dbReference type="InterPro" id="IPR038062">
    <property type="entry name" value="ScdA-like_N_sf"/>
</dbReference>
<evidence type="ECO:0000313" key="2">
    <source>
        <dbReference type="EMBL" id="SNS25405.1"/>
    </source>
</evidence>